<evidence type="ECO:0000313" key="3">
    <source>
        <dbReference type="Proteomes" id="UP000593564"/>
    </source>
</evidence>
<keyword evidence="3" id="KW-1185">Reference proteome</keyword>
<dbReference type="AlphaFoldDB" id="A0A7J7GZF0"/>
<evidence type="ECO:0000313" key="2">
    <source>
        <dbReference type="EMBL" id="KAF5945737.1"/>
    </source>
</evidence>
<feature type="compositionally biased region" description="Gly residues" evidence="1">
    <location>
        <begin position="89"/>
        <end position="104"/>
    </location>
</feature>
<feature type="region of interest" description="Disordered" evidence="1">
    <location>
        <begin position="236"/>
        <end position="261"/>
    </location>
</feature>
<dbReference type="EMBL" id="JACBKZ010000007">
    <property type="protein sequence ID" value="KAF5945737.1"/>
    <property type="molecule type" value="Genomic_DNA"/>
</dbReference>
<reference evidence="2 3" key="2">
    <citation type="submission" date="2020-07" db="EMBL/GenBank/DDBJ databases">
        <title>Genome assembly of wild tea tree DASZ reveals pedigree and selection history of tea varieties.</title>
        <authorList>
            <person name="Zhang W."/>
        </authorList>
    </citation>
    <scope>NUCLEOTIDE SEQUENCE [LARGE SCALE GENOMIC DNA]</scope>
    <source>
        <strain evidence="3">cv. G240</strain>
        <tissue evidence="2">Leaf</tissue>
    </source>
</reference>
<proteinExistence type="predicted"/>
<gene>
    <name evidence="2" type="ORF">HYC85_015965</name>
</gene>
<protein>
    <submittedName>
        <fullName evidence="2">Uncharacterized protein</fullName>
    </submittedName>
</protein>
<reference evidence="3" key="1">
    <citation type="journal article" date="2020" name="Nat. Commun.">
        <title>Genome assembly of wild tea tree DASZ reveals pedigree and selection history of tea varieties.</title>
        <authorList>
            <person name="Zhang W."/>
            <person name="Zhang Y."/>
            <person name="Qiu H."/>
            <person name="Guo Y."/>
            <person name="Wan H."/>
            <person name="Zhang X."/>
            <person name="Scossa F."/>
            <person name="Alseekh S."/>
            <person name="Zhang Q."/>
            <person name="Wang P."/>
            <person name="Xu L."/>
            <person name="Schmidt M.H."/>
            <person name="Jia X."/>
            <person name="Li D."/>
            <person name="Zhu A."/>
            <person name="Guo F."/>
            <person name="Chen W."/>
            <person name="Ni D."/>
            <person name="Usadel B."/>
            <person name="Fernie A.R."/>
            <person name="Wen W."/>
        </authorList>
    </citation>
    <scope>NUCLEOTIDE SEQUENCE [LARGE SCALE GENOMIC DNA]</scope>
    <source>
        <strain evidence="3">cv. G240</strain>
    </source>
</reference>
<sequence>MNRARNNKQEKLDSKEWSKTQQEDKLLFYANHKKKTRAKLDYYKLHGSYDHLDQNDRGLRRRISKAVTVATAVAVVTTLVGTEEEGEEVGGCGGGGGGGGGGGTATHRTLWVKNRSQAWWDECNSAEFPEEEFKKGFKMGKETFEMICNELSSAVDKENTSLRDIVPSKTQQEDKLLFYANHKKKTRAKLDYYKLHGSYDHLDQNDRGLRRRKSKAVAVATAVAVVTTLVGTEEEGEEVGGCGGGGGGTATHRRLWVKNRS</sequence>
<feature type="region of interest" description="Disordered" evidence="1">
    <location>
        <begin position="85"/>
        <end position="104"/>
    </location>
</feature>
<feature type="compositionally biased region" description="Basic residues" evidence="1">
    <location>
        <begin position="251"/>
        <end position="261"/>
    </location>
</feature>
<organism evidence="2 3">
    <name type="scientific">Camellia sinensis</name>
    <name type="common">Tea plant</name>
    <name type="synonym">Thea sinensis</name>
    <dbReference type="NCBI Taxonomy" id="4442"/>
    <lineage>
        <taxon>Eukaryota</taxon>
        <taxon>Viridiplantae</taxon>
        <taxon>Streptophyta</taxon>
        <taxon>Embryophyta</taxon>
        <taxon>Tracheophyta</taxon>
        <taxon>Spermatophyta</taxon>
        <taxon>Magnoliopsida</taxon>
        <taxon>eudicotyledons</taxon>
        <taxon>Gunneridae</taxon>
        <taxon>Pentapetalae</taxon>
        <taxon>asterids</taxon>
        <taxon>Ericales</taxon>
        <taxon>Theaceae</taxon>
        <taxon>Camellia</taxon>
    </lineage>
</organism>
<feature type="compositionally biased region" description="Gly residues" evidence="1">
    <location>
        <begin position="239"/>
        <end position="249"/>
    </location>
</feature>
<accession>A0A7J7GZF0</accession>
<name>A0A7J7GZF0_CAMSI</name>
<dbReference type="Proteomes" id="UP000593564">
    <property type="component" value="Unassembled WGS sequence"/>
</dbReference>
<comment type="caution">
    <text evidence="2">The sequence shown here is derived from an EMBL/GenBank/DDBJ whole genome shotgun (WGS) entry which is preliminary data.</text>
</comment>
<evidence type="ECO:0000256" key="1">
    <source>
        <dbReference type="SAM" id="MobiDB-lite"/>
    </source>
</evidence>